<evidence type="ECO:0000256" key="4">
    <source>
        <dbReference type="ARBA" id="ARBA00023180"/>
    </source>
</evidence>
<proteinExistence type="inferred from homology"/>
<evidence type="ECO:0000256" key="6">
    <source>
        <dbReference type="PIRSR" id="PIRSR006336-1"/>
    </source>
</evidence>
<reference evidence="13" key="1">
    <citation type="submission" date="2024-04" db="EMBL/GenBank/DDBJ databases">
        <authorList>
            <consortium name="Molecular Ecology Group"/>
        </authorList>
    </citation>
    <scope>NUCLEOTIDE SEQUENCE</scope>
</reference>
<comment type="similarity">
    <text evidence="1 8">Belongs to the glycosyl hydrolase 35 family.</text>
</comment>
<dbReference type="InterPro" id="IPR048913">
    <property type="entry name" value="BetaGal_gal-bd"/>
</dbReference>
<name>A0AAV2NFW7_9HYME</name>
<sequence>MWSSVWFVTTLALSGALAETVNLPSNDTVWQYSFGVDYENNQFLLDGEPFRYVSGSFHYFRAPRQYWRDRLRKMRAAGLNAVSTYVEWSLHEPEPGQFNWVGDADLVEFLNIAQEEDLLVLLRPGPYICAERDLGGLPYWLLREVPDIKLRTKDAAFMKYATSYLNQVLEKVKPLLRGNGGPIIMVQIENEYGSYNACDTEYTDMLKEVIVEKVGSKALLYTTDGSSASMLRCGFVPGAYATVDFGTSVNVTSNFQSMRLYQPRGPLVNSEFYPGWLTHWGEAFQRVKTEAVTKTLREMLALGASVNIYMFYGGTNFAFTSGANGGVDAYSPQITSYDYDAPLTEAGDPTDKYFAIRDVIGQYLPLPNMSLPTASPKGNYGPVLLEPVLKLLDDRSSFVVSWATSDKPETFEHLSVNQGFVLYETDLLPSIHDPVILRATTKDRALVYVDGRLSGTLSRIDKIFTLPLESPYGRRLSLLVENQGRLNFGNEIHDFKGISDVTMSGTPLTNWNMTGYAFSDVSSLRDMTAIDIESGTLNNGPVFLRGRFTITGQPLDTFLDTTGWGKGAAFVNGHNLGRYWPLVGPQMTLYVPAPYLRTGENELILLELEYVSQTRKMKFQPVPNLGSQSSDN</sequence>
<evidence type="ECO:0000256" key="2">
    <source>
        <dbReference type="ARBA" id="ARBA00022729"/>
    </source>
</evidence>
<keyword evidence="14" id="KW-1185">Reference proteome</keyword>
<dbReference type="AlphaFoldDB" id="A0AAV2NFW7"/>
<feature type="domain" description="Beta-galactosidase 1-like first all-beta" evidence="11">
    <location>
        <begin position="408"/>
        <end position="514"/>
    </location>
</feature>
<evidence type="ECO:0000256" key="3">
    <source>
        <dbReference type="ARBA" id="ARBA00022801"/>
    </source>
</evidence>
<dbReference type="PROSITE" id="PS01182">
    <property type="entry name" value="GLYCOSYL_HYDROL_F35"/>
    <property type="match status" value="1"/>
</dbReference>
<accession>A0AAV2NFW7</accession>
<dbReference type="EC" id="3.2.1.23" evidence="7"/>
<dbReference type="InterPro" id="IPR019801">
    <property type="entry name" value="Glyco_hydro_35_CS"/>
</dbReference>
<evidence type="ECO:0000313" key="13">
    <source>
        <dbReference type="EMBL" id="CAL1679057.1"/>
    </source>
</evidence>
<dbReference type="Pfam" id="PF21317">
    <property type="entry name" value="BetaGal_ABD_1"/>
    <property type="match status" value="1"/>
</dbReference>
<dbReference type="Pfam" id="PF21467">
    <property type="entry name" value="BetaGal_gal-bd"/>
    <property type="match status" value="1"/>
</dbReference>
<feature type="domain" description="Beta-galactosidase galactose-binding" evidence="12">
    <location>
        <begin position="541"/>
        <end position="601"/>
    </location>
</feature>
<dbReference type="EMBL" id="OZ034838">
    <property type="protein sequence ID" value="CAL1679057.1"/>
    <property type="molecule type" value="Genomic_DNA"/>
</dbReference>
<evidence type="ECO:0000259" key="11">
    <source>
        <dbReference type="Pfam" id="PF21317"/>
    </source>
</evidence>
<dbReference type="GO" id="GO:0004565">
    <property type="term" value="F:beta-galactosidase activity"/>
    <property type="evidence" value="ECO:0007669"/>
    <property type="project" value="UniProtKB-EC"/>
</dbReference>
<dbReference type="SUPFAM" id="SSF51445">
    <property type="entry name" value="(Trans)glycosidases"/>
    <property type="match status" value="1"/>
</dbReference>
<dbReference type="Gene3D" id="3.20.20.80">
    <property type="entry name" value="Glycosidases"/>
    <property type="match status" value="1"/>
</dbReference>
<feature type="active site" description="Proton donor" evidence="6">
    <location>
        <position position="191"/>
    </location>
</feature>
<gene>
    <name evidence="13" type="ORF">LPLAT_LOCUS4804</name>
</gene>
<dbReference type="InterPro" id="IPR017853">
    <property type="entry name" value="GH"/>
</dbReference>
<evidence type="ECO:0000256" key="5">
    <source>
        <dbReference type="ARBA" id="ARBA00023295"/>
    </source>
</evidence>
<dbReference type="PIRSF" id="PIRSF006336">
    <property type="entry name" value="B-gal"/>
    <property type="match status" value="1"/>
</dbReference>
<dbReference type="Pfam" id="PF01301">
    <property type="entry name" value="Glyco_hydro_35"/>
    <property type="match status" value="1"/>
</dbReference>
<dbReference type="InterPro" id="IPR048912">
    <property type="entry name" value="BetaGal1-like_ABD1"/>
</dbReference>
<organism evidence="13 14">
    <name type="scientific">Lasius platythorax</name>
    <dbReference type="NCBI Taxonomy" id="488582"/>
    <lineage>
        <taxon>Eukaryota</taxon>
        <taxon>Metazoa</taxon>
        <taxon>Ecdysozoa</taxon>
        <taxon>Arthropoda</taxon>
        <taxon>Hexapoda</taxon>
        <taxon>Insecta</taxon>
        <taxon>Pterygota</taxon>
        <taxon>Neoptera</taxon>
        <taxon>Endopterygota</taxon>
        <taxon>Hymenoptera</taxon>
        <taxon>Apocrita</taxon>
        <taxon>Aculeata</taxon>
        <taxon>Formicoidea</taxon>
        <taxon>Formicidae</taxon>
        <taxon>Formicinae</taxon>
        <taxon>Lasius</taxon>
        <taxon>Lasius</taxon>
    </lineage>
</organism>
<keyword evidence="2 9" id="KW-0732">Signal</keyword>
<evidence type="ECO:0000313" key="14">
    <source>
        <dbReference type="Proteomes" id="UP001497644"/>
    </source>
</evidence>
<dbReference type="InterPro" id="IPR001944">
    <property type="entry name" value="Glycoside_Hdrlase_35"/>
</dbReference>
<protein>
    <recommendedName>
        <fullName evidence="7">Beta-galactosidase</fullName>
        <ecNumber evidence="7">3.2.1.23</ecNumber>
    </recommendedName>
</protein>
<evidence type="ECO:0000259" key="10">
    <source>
        <dbReference type="Pfam" id="PF01301"/>
    </source>
</evidence>
<comment type="catalytic activity">
    <reaction evidence="7">
        <text>Hydrolysis of terminal non-reducing beta-D-galactose residues in beta-D-galactosides.</text>
        <dbReference type="EC" id="3.2.1.23"/>
    </reaction>
</comment>
<feature type="active site" description="Nucleophile" evidence="6">
    <location>
        <position position="271"/>
    </location>
</feature>
<dbReference type="PRINTS" id="PR00742">
    <property type="entry name" value="GLHYDRLASE35"/>
</dbReference>
<dbReference type="Proteomes" id="UP001497644">
    <property type="component" value="Chromosome 15"/>
</dbReference>
<evidence type="ECO:0000256" key="8">
    <source>
        <dbReference type="RuleBase" id="RU003679"/>
    </source>
</evidence>
<keyword evidence="5 7" id="KW-0326">Glycosidase</keyword>
<evidence type="ECO:0000256" key="7">
    <source>
        <dbReference type="RuleBase" id="RU000675"/>
    </source>
</evidence>
<evidence type="ECO:0000256" key="1">
    <source>
        <dbReference type="ARBA" id="ARBA00009809"/>
    </source>
</evidence>
<keyword evidence="3 7" id="KW-0378">Hydrolase</keyword>
<dbReference type="PANTHER" id="PTHR23421">
    <property type="entry name" value="BETA-GALACTOSIDASE RELATED"/>
    <property type="match status" value="1"/>
</dbReference>
<dbReference type="Gene3D" id="2.60.120.260">
    <property type="entry name" value="Galactose-binding domain-like"/>
    <property type="match status" value="2"/>
</dbReference>
<dbReference type="InterPro" id="IPR008979">
    <property type="entry name" value="Galactose-bd-like_sf"/>
</dbReference>
<dbReference type="GO" id="GO:0005975">
    <property type="term" value="P:carbohydrate metabolic process"/>
    <property type="evidence" value="ECO:0007669"/>
    <property type="project" value="InterPro"/>
</dbReference>
<dbReference type="FunFam" id="3.20.20.80:FF:000017">
    <property type="entry name" value="Beta-galactosidase"/>
    <property type="match status" value="1"/>
</dbReference>
<feature type="domain" description="Glycoside hydrolase 35 catalytic" evidence="10">
    <location>
        <begin position="42"/>
        <end position="362"/>
    </location>
</feature>
<dbReference type="InterPro" id="IPR026283">
    <property type="entry name" value="B-gal_1-like"/>
</dbReference>
<evidence type="ECO:0000256" key="9">
    <source>
        <dbReference type="SAM" id="SignalP"/>
    </source>
</evidence>
<dbReference type="InterPro" id="IPR031330">
    <property type="entry name" value="Gly_Hdrlase_35_cat"/>
</dbReference>
<evidence type="ECO:0000259" key="12">
    <source>
        <dbReference type="Pfam" id="PF21467"/>
    </source>
</evidence>
<feature type="chain" id="PRO_5043438701" description="Beta-galactosidase" evidence="9">
    <location>
        <begin position="19"/>
        <end position="632"/>
    </location>
</feature>
<feature type="signal peptide" evidence="9">
    <location>
        <begin position="1"/>
        <end position="18"/>
    </location>
</feature>
<dbReference type="SUPFAM" id="SSF49785">
    <property type="entry name" value="Galactose-binding domain-like"/>
    <property type="match status" value="1"/>
</dbReference>
<keyword evidence="4" id="KW-0325">Glycoprotein</keyword>